<dbReference type="OrthoDB" id="1733656at2759"/>
<dbReference type="InterPro" id="IPR002833">
    <property type="entry name" value="PTH2"/>
</dbReference>
<dbReference type="EMBL" id="HACA01002113">
    <property type="protein sequence ID" value="CDW19474.1"/>
    <property type="molecule type" value="Transcribed_RNA"/>
</dbReference>
<dbReference type="PANTHER" id="PTHR12649:SF29">
    <property type="entry name" value="AMINOACYL-TRNA HYDROLASE"/>
    <property type="match status" value="1"/>
</dbReference>
<evidence type="ECO:0000313" key="5">
    <source>
        <dbReference type="EMBL" id="CDW19474.1"/>
    </source>
</evidence>
<dbReference type="SUPFAM" id="SSF102462">
    <property type="entry name" value="Peptidyl-tRNA hydrolase II"/>
    <property type="match status" value="1"/>
</dbReference>
<dbReference type="PANTHER" id="PTHR12649">
    <property type="entry name" value="PEPTIDYL-TRNA HYDROLASE 2"/>
    <property type="match status" value="1"/>
</dbReference>
<evidence type="ECO:0000256" key="4">
    <source>
        <dbReference type="ARBA" id="ARBA00048707"/>
    </source>
</evidence>
<name>A0A0K2T0C1_LEPSM</name>
<dbReference type="GO" id="GO:0004045">
    <property type="term" value="F:peptidyl-tRNA hydrolase activity"/>
    <property type="evidence" value="ECO:0007669"/>
    <property type="project" value="UniProtKB-EC"/>
</dbReference>
<comment type="similarity">
    <text evidence="3">Belongs to the PTH2 family.</text>
</comment>
<dbReference type="Gene3D" id="3.40.1490.10">
    <property type="entry name" value="Bit1"/>
    <property type="match status" value="1"/>
</dbReference>
<keyword evidence="2" id="KW-0378">Hydrolase</keyword>
<dbReference type="EMBL" id="HACA01002112">
    <property type="protein sequence ID" value="CDW19473.1"/>
    <property type="molecule type" value="Transcribed_RNA"/>
</dbReference>
<sequence>MSGEQDSGDDDDLLNYKMVFVINDALKMTAGKISAQVGHATLGLYRKIHQGSTKFKFGIEELGIWETTYERMIVLKGESMENINQLICHAESLGLPHHLVEDAGLTQVVEGSKTVLAIFGEDSEVNKVTGKLKLLS</sequence>
<dbReference type="NCBIfam" id="TIGR00283">
    <property type="entry name" value="arch_pth2"/>
    <property type="match status" value="1"/>
</dbReference>
<dbReference type="FunFam" id="3.40.1490.10:FF:000002">
    <property type="entry name" value="Peptidyl-tRNA hydrolase 2, mitochondrial"/>
    <property type="match status" value="1"/>
</dbReference>
<dbReference type="EC" id="3.1.1.29" evidence="1"/>
<dbReference type="Pfam" id="PF01981">
    <property type="entry name" value="PTH2"/>
    <property type="match status" value="1"/>
</dbReference>
<comment type="catalytic activity">
    <reaction evidence="4">
        <text>an N-acyl-L-alpha-aminoacyl-tRNA + H2O = an N-acyl-L-amino acid + a tRNA + H(+)</text>
        <dbReference type="Rhea" id="RHEA:54448"/>
        <dbReference type="Rhea" id="RHEA-COMP:10123"/>
        <dbReference type="Rhea" id="RHEA-COMP:13883"/>
        <dbReference type="ChEBI" id="CHEBI:15377"/>
        <dbReference type="ChEBI" id="CHEBI:15378"/>
        <dbReference type="ChEBI" id="CHEBI:59874"/>
        <dbReference type="ChEBI" id="CHEBI:78442"/>
        <dbReference type="ChEBI" id="CHEBI:138191"/>
        <dbReference type="EC" id="3.1.1.29"/>
    </reaction>
</comment>
<dbReference type="GO" id="GO:0005829">
    <property type="term" value="C:cytosol"/>
    <property type="evidence" value="ECO:0007669"/>
    <property type="project" value="TreeGrafter"/>
</dbReference>
<proteinExistence type="inferred from homology"/>
<dbReference type="InterPro" id="IPR023476">
    <property type="entry name" value="Pep_tRNA_hydro_II_dom_sf"/>
</dbReference>
<evidence type="ECO:0000256" key="2">
    <source>
        <dbReference type="ARBA" id="ARBA00022801"/>
    </source>
</evidence>
<evidence type="ECO:0000256" key="3">
    <source>
        <dbReference type="ARBA" id="ARBA00038050"/>
    </source>
</evidence>
<organism evidence="5">
    <name type="scientific">Lepeophtheirus salmonis</name>
    <name type="common">Salmon louse</name>
    <name type="synonym">Caligus salmonis</name>
    <dbReference type="NCBI Taxonomy" id="72036"/>
    <lineage>
        <taxon>Eukaryota</taxon>
        <taxon>Metazoa</taxon>
        <taxon>Ecdysozoa</taxon>
        <taxon>Arthropoda</taxon>
        <taxon>Crustacea</taxon>
        <taxon>Multicrustacea</taxon>
        <taxon>Hexanauplia</taxon>
        <taxon>Copepoda</taxon>
        <taxon>Siphonostomatoida</taxon>
        <taxon>Caligidae</taxon>
        <taxon>Lepeophtheirus</taxon>
    </lineage>
</organism>
<accession>A0A0K2T0C1</accession>
<dbReference type="AlphaFoldDB" id="A0A0K2T0C1"/>
<reference evidence="5" key="1">
    <citation type="submission" date="2014-05" db="EMBL/GenBank/DDBJ databases">
        <authorList>
            <person name="Chronopoulou M."/>
        </authorList>
    </citation>
    <scope>NUCLEOTIDE SEQUENCE</scope>
    <source>
        <tissue evidence="5">Whole organism</tissue>
    </source>
</reference>
<evidence type="ECO:0000256" key="1">
    <source>
        <dbReference type="ARBA" id="ARBA00013260"/>
    </source>
</evidence>
<protein>
    <recommendedName>
        <fullName evidence="1">peptidyl-tRNA hydrolase</fullName>
        <ecNumber evidence="1">3.1.1.29</ecNumber>
    </recommendedName>
</protein>